<keyword evidence="12" id="KW-1185">Reference proteome</keyword>
<evidence type="ECO:0000256" key="8">
    <source>
        <dbReference type="RuleBase" id="RU000354"/>
    </source>
</evidence>
<dbReference type="InterPro" id="IPR015615">
    <property type="entry name" value="TGF-beta-rel"/>
</dbReference>
<evidence type="ECO:0000313" key="12">
    <source>
        <dbReference type="Proteomes" id="UP001176961"/>
    </source>
</evidence>
<dbReference type="SUPFAM" id="SSF57501">
    <property type="entry name" value="Cystine-knot cytokines"/>
    <property type="match status" value="1"/>
</dbReference>
<evidence type="ECO:0000313" key="11">
    <source>
        <dbReference type="EMBL" id="CAJ0602995.1"/>
    </source>
</evidence>
<keyword evidence="3" id="KW-0964">Secreted</keyword>
<evidence type="ECO:0000256" key="1">
    <source>
        <dbReference type="ARBA" id="ARBA00004613"/>
    </source>
</evidence>
<protein>
    <recommendedName>
        <fullName evidence="10">TGF-beta family profile domain-containing protein</fullName>
    </recommendedName>
</protein>
<feature type="domain" description="TGF-beta family profile" evidence="10">
    <location>
        <begin position="299"/>
        <end position="418"/>
    </location>
</feature>
<comment type="similarity">
    <text evidence="2 8">Belongs to the TGF-beta family.</text>
</comment>
<dbReference type="PROSITE" id="PS00250">
    <property type="entry name" value="TGF_BETA_1"/>
    <property type="match status" value="1"/>
</dbReference>
<dbReference type="InterPro" id="IPR029034">
    <property type="entry name" value="Cystine-knot_cytokine"/>
</dbReference>
<sequence>MHVTQLLICSAYVVWAFEDDANDVIQETLRYLLDFSEVPNANSTAPTVRSSHRSAATMQSIYETFVEDDGSDDGNVVRSIDPALGKYDGHEVMVFDVSGFGREQIMRGELHFYLRRRDASKSGRARLLRAKSLCLNEYCSENQQLEAIKISPDKVIWDATKPLAEANALGADQLVVRISRRDIRMRRYAELVKKCTPFLLVYSQGENQIDAEEVQKRVEGSRRKRRELGYFSYNAGVETTSLASTSTLTSTQEGKIRRHFVEDPSKPRKTKIRGSRNRIPEDDIWHGFGDSVDDKDQVADEKSNDVRVVLLGAEEKKAMCQKRSTLIDLRLLGWGKWVIAPATFEAGFCSGKCPNPIPKDMNPSNHAVLQSLLQSASIPAVCCSPDQMRSLTIFYRDEIGRSTIKNFKNMIVDSCTCQ</sequence>
<dbReference type="PANTHER" id="PTHR11848">
    <property type="entry name" value="TGF-BETA FAMILY"/>
    <property type="match status" value="1"/>
</dbReference>
<reference evidence="11" key="1">
    <citation type="submission" date="2023-07" db="EMBL/GenBank/DDBJ databases">
        <authorList>
            <consortium name="CYATHOMIX"/>
        </authorList>
    </citation>
    <scope>NUCLEOTIDE SEQUENCE</scope>
    <source>
        <strain evidence="11">N/A</strain>
    </source>
</reference>
<dbReference type="PROSITE" id="PS51362">
    <property type="entry name" value="TGF_BETA_2"/>
    <property type="match status" value="1"/>
</dbReference>
<dbReference type="FunFam" id="2.10.90.10:FF:000001">
    <property type="entry name" value="Bone morphogenetic protein 4"/>
    <property type="match status" value="1"/>
</dbReference>
<evidence type="ECO:0000259" key="10">
    <source>
        <dbReference type="PROSITE" id="PS51362"/>
    </source>
</evidence>
<proteinExistence type="inferred from homology"/>
<dbReference type="InterPro" id="IPR001839">
    <property type="entry name" value="TGF-b_C"/>
</dbReference>
<dbReference type="AlphaFoldDB" id="A0AA36H2Q3"/>
<evidence type="ECO:0000256" key="9">
    <source>
        <dbReference type="SAM" id="SignalP"/>
    </source>
</evidence>
<dbReference type="SMART" id="SM00204">
    <property type="entry name" value="TGFB"/>
    <property type="match status" value="1"/>
</dbReference>
<evidence type="ECO:0000256" key="3">
    <source>
        <dbReference type="ARBA" id="ARBA00022525"/>
    </source>
</evidence>
<dbReference type="EMBL" id="CATQJL010000305">
    <property type="protein sequence ID" value="CAJ0602995.1"/>
    <property type="molecule type" value="Genomic_DNA"/>
</dbReference>
<dbReference type="GO" id="GO:0005125">
    <property type="term" value="F:cytokine activity"/>
    <property type="evidence" value="ECO:0007669"/>
    <property type="project" value="TreeGrafter"/>
</dbReference>
<dbReference type="PANTHER" id="PTHR11848:SF308">
    <property type="entry name" value="BMP-LIKE PROTEIN UNC-129"/>
    <property type="match status" value="1"/>
</dbReference>
<feature type="chain" id="PRO_5041424920" description="TGF-beta family profile domain-containing protein" evidence="9">
    <location>
        <begin position="17"/>
        <end position="418"/>
    </location>
</feature>
<keyword evidence="5 8" id="KW-0339">Growth factor</keyword>
<dbReference type="GO" id="GO:0008083">
    <property type="term" value="F:growth factor activity"/>
    <property type="evidence" value="ECO:0007669"/>
    <property type="project" value="UniProtKB-KW"/>
</dbReference>
<keyword evidence="7" id="KW-0325">Glycoprotein</keyword>
<evidence type="ECO:0000256" key="6">
    <source>
        <dbReference type="ARBA" id="ARBA00023157"/>
    </source>
</evidence>
<dbReference type="Pfam" id="PF00019">
    <property type="entry name" value="TGF_beta"/>
    <property type="match status" value="1"/>
</dbReference>
<keyword evidence="4 9" id="KW-0732">Signal</keyword>
<accession>A0AA36H2Q3</accession>
<gene>
    <name evidence="11" type="ORF">CYNAS_LOCUS14978</name>
</gene>
<evidence type="ECO:0000256" key="4">
    <source>
        <dbReference type="ARBA" id="ARBA00022729"/>
    </source>
</evidence>
<dbReference type="GO" id="GO:0005615">
    <property type="term" value="C:extracellular space"/>
    <property type="evidence" value="ECO:0007669"/>
    <property type="project" value="TreeGrafter"/>
</dbReference>
<dbReference type="Proteomes" id="UP001176961">
    <property type="component" value="Unassembled WGS sequence"/>
</dbReference>
<keyword evidence="6" id="KW-1015">Disulfide bond</keyword>
<name>A0AA36H2Q3_CYLNA</name>
<feature type="signal peptide" evidence="9">
    <location>
        <begin position="1"/>
        <end position="16"/>
    </location>
</feature>
<evidence type="ECO:0000256" key="2">
    <source>
        <dbReference type="ARBA" id="ARBA00006656"/>
    </source>
</evidence>
<organism evidence="11 12">
    <name type="scientific">Cylicocyclus nassatus</name>
    <name type="common">Nematode worm</name>
    <dbReference type="NCBI Taxonomy" id="53992"/>
    <lineage>
        <taxon>Eukaryota</taxon>
        <taxon>Metazoa</taxon>
        <taxon>Ecdysozoa</taxon>
        <taxon>Nematoda</taxon>
        <taxon>Chromadorea</taxon>
        <taxon>Rhabditida</taxon>
        <taxon>Rhabditina</taxon>
        <taxon>Rhabditomorpha</taxon>
        <taxon>Strongyloidea</taxon>
        <taxon>Strongylidae</taxon>
        <taxon>Cylicocyclus</taxon>
    </lineage>
</organism>
<evidence type="ECO:0000256" key="7">
    <source>
        <dbReference type="ARBA" id="ARBA00023180"/>
    </source>
</evidence>
<comment type="subcellular location">
    <subcellularLocation>
        <location evidence="1">Secreted</location>
    </subcellularLocation>
</comment>
<dbReference type="Gene3D" id="2.10.90.10">
    <property type="entry name" value="Cystine-knot cytokines"/>
    <property type="match status" value="1"/>
</dbReference>
<evidence type="ECO:0000256" key="5">
    <source>
        <dbReference type="ARBA" id="ARBA00023030"/>
    </source>
</evidence>
<dbReference type="InterPro" id="IPR017948">
    <property type="entry name" value="TGFb_CS"/>
</dbReference>
<comment type="caution">
    <text evidence="11">The sequence shown here is derived from an EMBL/GenBank/DDBJ whole genome shotgun (WGS) entry which is preliminary data.</text>
</comment>